<feature type="compositionally biased region" description="Basic residues" evidence="6">
    <location>
        <begin position="2245"/>
        <end position="2255"/>
    </location>
</feature>
<keyword evidence="5" id="KW-0966">Cell projection</keyword>
<feature type="compositionally biased region" description="Basic and acidic residues" evidence="6">
    <location>
        <begin position="2546"/>
        <end position="2565"/>
    </location>
</feature>
<evidence type="ECO:0000259" key="8">
    <source>
        <dbReference type="Pfam" id="PF22544"/>
    </source>
</evidence>
<dbReference type="InterPro" id="IPR027417">
    <property type="entry name" value="P-loop_NTPase"/>
</dbReference>
<dbReference type="InterPro" id="IPR033305">
    <property type="entry name" value="Hydin-like"/>
</dbReference>
<feature type="region of interest" description="Disordered" evidence="6">
    <location>
        <begin position="2226"/>
        <end position="2357"/>
    </location>
</feature>
<keyword evidence="9" id="KW-1185">Reference proteome</keyword>
<evidence type="ECO:0000313" key="9">
    <source>
        <dbReference type="Proteomes" id="UP000504627"/>
    </source>
</evidence>
<feature type="compositionally biased region" description="Basic and acidic residues" evidence="6">
    <location>
        <begin position="1253"/>
        <end position="1273"/>
    </location>
</feature>
<feature type="region of interest" description="Disordered" evidence="6">
    <location>
        <begin position="2015"/>
        <end position="2063"/>
    </location>
</feature>
<dbReference type="Pfam" id="PF22544">
    <property type="entry name" value="HYDIN_VesB_CFA65-like_Ig"/>
    <property type="match status" value="2"/>
</dbReference>
<feature type="compositionally biased region" description="Acidic residues" evidence="6">
    <location>
        <begin position="1220"/>
        <end position="1246"/>
    </location>
</feature>
<organism evidence="9 10">
    <name type="scientific">Pipra filicauda</name>
    <name type="common">Wire-tailed manakin</name>
    <dbReference type="NCBI Taxonomy" id="649802"/>
    <lineage>
        <taxon>Eukaryota</taxon>
        <taxon>Metazoa</taxon>
        <taxon>Chordata</taxon>
        <taxon>Craniata</taxon>
        <taxon>Vertebrata</taxon>
        <taxon>Euteleostomi</taxon>
        <taxon>Archelosauria</taxon>
        <taxon>Archosauria</taxon>
        <taxon>Dinosauria</taxon>
        <taxon>Saurischia</taxon>
        <taxon>Theropoda</taxon>
        <taxon>Coelurosauria</taxon>
        <taxon>Aves</taxon>
        <taxon>Neognathae</taxon>
        <taxon>Neoaves</taxon>
        <taxon>Telluraves</taxon>
        <taxon>Australaves</taxon>
        <taxon>Passeriformes</taxon>
        <taxon>Pipridae</taxon>
        <taxon>Pipra</taxon>
    </lineage>
</organism>
<dbReference type="Proteomes" id="UP000504627">
    <property type="component" value="Unplaced"/>
</dbReference>
<dbReference type="InterPro" id="IPR033768">
    <property type="entry name" value="Hydin_ADK"/>
</dbReference>
<feature type="compositionally biased region" description="Low complexity" evidence="6">
    <location>
        <begin position="2336"/>
        <end position="2346"/>
    </location>
</feature>
<feature type="domain" description="HYDIN/VesB/CFA65-like Ig-like" evidence="8">
    <location>
        <begin position="116"/>
        <end position="210"/>
    </location>
</feature>
<accession>A0A7R5KQA0</accession>
<dbReference type="PANTHER" id="PTHR23053:SF0">
    <property type="entry name" value="HYDROCEPHALUS-INDUCING PROTEIN HOMOLOG"/>
    <property type="match status" value="1"/>
</dbReference>
<feature type="compositionally biased region" description="Basic and acidic residues" evidence="6">
    <location>
        <begin position="2226"/>
        <end position="2244"/>
    </location>
</feature>
<proteinExistence type="predicted"/>
<dbReference type="GeneID" id="114000433"/>
<dbReference type="NCBIfam" id="NF012200">
    <property type="entry name" value="choice_anch_D"/>
    <property type="match status" value="1"/>
</dbReference>
<feature type="compositionally biased region" description="Basic and acidic residues" evidence="6">
    <location>
        <begin position="2016"/>
        <end position="2031"/>
    </location>
</feature>
<dbReference type="RefSeq" id="XP_039242730.1">
    <property type="nucleotide sequence ID" value="XM_039386796.1"/>
</dbReference>
<dbReference type="InterPro" id="IPR053879">
    <property type="entry name" value="HYDIN_VesB_CFA65-like_Ig"/>
</dbReference>
<evidence type="ECO:0000256" key="4">
    <source>
        <dbReference type="ARBA" id="ARBA00023069"/>
    </source>
</evidence>
<feature type="region of interest" description="Disordered" evidence="6">
    <location>
        <begin position="3801"/>
        <end position="3828"/>
    </location>
</feature>
<feature type="domain" description="HYDIN/VesB/CFA65-like Ig-like" evidence="8">
    <location>
        <begin position="372"/>
        <end position="471"/>
    </location>
</feature>
<sequence>FSSRDQNKTLLEPYPSELVFQNYPLGKVCEMPLLLRNRGKVTRLVRVTMDSSPYFKLVGPNGVCHQIPAGSFCTIKILFIPEGSKSLFLQDHFHELVCICEREKFTVPIRAIGARPILDFPDQLDFSSCPVNHSTQKTLLVRNTGNLEASYSLSTESPFTVSPATGTLDIGEAMQVTVEYHPREIGHHSTSLAVHCDIVDEDTHTRLHGKAKDFNIGLEKYSLEFDKTYLTLSSQRTMLIHNRTNITARFQWKAFATEVEEHPQKIRLSLNLSRPPLETARLSVEKHYEELKRYDGELEEETAKIEADPMLFSDDVFTIEPLEGEVGPHCSAEIKVFFNPRVAQVYRKVAYCLISGRESRLPLCLTGEGLGPCLRFKFAELDMGKVLVGEAYSYEAMLVNTGAINAPFRLIPPTTVHGSCFTFQPQQGIIPRNGILPIQIFFSSSTLGEFEEEFHFNVAECPKPVTLSIRGHVTGLSLHFSTTGLDFNDVSFGFPQTLSCHLINTSVVPITFHLRIPEDGQGQPSLTSFDQVKDNTHSSWEKGTLAPCQEKPMEFTITPSTGTIPAQGFQEIRVTLCSNDVGQYDCDMVVDVDGFGKEVLDLHIKARCVVPELGLLTSTLDCGACFAKVPCEKILTLWNLSPLPGCYRILPQRNQEAAALWYSCPKPCGIIQGHKAVEIPITAEVQAVGAHSIPVDIAVFGKERSPLQMSLMCTGKIPLVYPSVNKIDFGKIHVIKDTSQTLQLCNQDLIPAAFRAEIGDRCLSIEPREGVVPARGEVPVVVTANLDETGRFEGSIKLFIENSLTSVIPIQAVGTGTTITIDKPFAPKLNLEPQFNLVPCIFRFKVTNKGRQFQRLFWGTEGFSTFRQRHPLPALSVTKGKNASQGPTTPVFKLRPRNMDLQPGETMELVVEGFSSIVQDVEEKLVCEAIVKPEITKKEIIKTKVTCKFISPSVQISSTAITFCVEKYPDDVLTLQYKPLSLKNTCCLPFHLLMDLEQPFLICDANQQPLPAGAQPVKMEAGQELHLYISFNPAYKKDPISWAAEKTMKIRLVEHPYEEEITVRGEVYFPSLRIPTKALDFGCIAAGTEQVRYLEMTNCSPIPAQYHWSFQVDSMKYPTGFIPSPPTLKPQPQMARFGCVECGRYSRRYFRPGSVQKPSKAPEAAQDSSQQSAHCQETEQRCSQQTSKNCVEDSSEESSDSEDSLETERDSSLQSSDSDNCVETEDDSSEESSDSEDSLETEDDSPEQSSPEKSLETKQDSCQKSSHSEDSPEAKVPPSTAAGPRSSAETEESGQSEEAKPPGFRAEEVFDVQPVSGVLQPGKSQLVPFTFFGHADIIAHVTALCQVEGGPTYEVELRGETSVLTYHLSVKEIDFGLQLFNEVLKAEVTLQNDGKIEFTYVVQSPSTGTADNPLPGVLAVLPNTASIEPGKEQVLKLYYLPGMPGVFCRTFQVQVGHLKPAEISLKGEAVFAGICLDLPWSIKGSEKYKRLLKQAKVKLKKDKQDKKARVWMKARIRNQHVKGPDIVANTWLRMKMDQMLINEDALELQPTLISRPPEETVFDKSIPQKLVKVELPEYILDMGTVVQGFSKICTVNITNTWSYPVAVRANERALRDTGFSIYLEPVESLIDSDTKPFQVKFSSANLPVGKVDVLLPIKVEKGPTLHIRLRATVIQLLLNLSKDRLQFPNVQVGQCWYETVRLYNRFNVPCEWFLTVNKPAKKVNKCLKPAVHQKELQAVKDDSHVFQWKAQEGTLYGREWCDLKIQFSPLEEKSYKTELKINVRGNSQLLVLHISGQGLEPRLEFSPTEIKLGAVLPCSPELERTVVVKNPCEFPIEFYSLEFDEEYREEEKILRTLEEFGDRAAVVMPPRAVGEKLPPEVLEYYEKWKKMEALDQEIMSKHKEESGEDNAALQESIRLLKDMVDESDRPIRQAIRRYTNPAVEEFKAQMPRGIVIIVYGTPRTGKTRVAAALSKYYGVTRLSLDQVVIKAMLDERSSAGLRARELCIEAARQRRAMREQMPGKKGAEAKKTQPSPGDKTSKKTLSVGHQGPSATKDKASDKPQMAAISCATAPAPQRLNILTRTGRKEKKWKCWSCVLPKELLVEIISERLQLNDCYKGVVFDGLETLFASSLASSLLCVLKAVSNRPHIHVVNIFQDSEFWKGRRMAAREKKAAKKQQKAREKEEAARRKEKRLWDVDVDEYEALTEKQKARLDYKIEQIKRERRERREQERLAREEEESKKALSKASKKQTKTKSPEVQQKNKKPAAKQQQQKSKSLDVRKGKTTAAKQQQQEPKNPDVRKGKNSPDVRKGKTTTAKQQQQEKKSPDVRKGKTAAAKQQQQETKIPEVPSKRDRILDLRYNIYESAQKEIRHILSSWDRVQGIMNKSQSSPKHKGEKKSVEEHGSHKSLQHEGEVAKGSGRSQGTGVPCLDFHITRRENVFEKILKSKKLPPAKQILDSLGLGPLEPPILPGFLFSVVPYPEEDRVPAAAEDLRHFILVEPEGAAAEDDVAPEAEDHLKEGEDTSRHNSTQEKRNSPQSPKSLQDHSPETPRSSSESRKSELQSDSTLKRPTRLRRFRWIVPAHGEVELKIRFSTTVPGQFDQMMNFEILGSKRLYQLPCSATALYPSISQNPRLVFPRWRKTKEKEDIIIKEYVMSTKQFYFGPLLCGKSREWYKAQNCPDNSEKLTILNDSPMEAEVHFSFENDSKGETFLLDPPSMRLQPKEKKKLSIWAYPTSTGLMQDSLICRVKDNAEPVVFRLCCEGVHVKLGVSPQELHFNKLLLHRTGTQTLVLKNDSPLPMAWHLSGLEDLGEDFSVSQGRGIVGPRTDLEVKLNFKAEKIGIINKMIRVEVSDTENILGIVHAETIKVSVEVYDVNLSINMPEGPDGSVNFGTINVFDNKKEVLSLKNKGLYDIEYSFRLTTGSSKKGDLKSHFTVQPQKGVLKASKPPVKVEILFHPMTEMLLKSKPILLCQVFDPQVGKGGETVATIPVRVSARAVYSKYSIEPASPIDFGTMIKGTKKTQVLTVENKGALNFKFFIHQAPPLQSSQQEESAPSVREKTHSTQAQLTVGMFTVSPCSGSIGPWGKQNITVDCNAGAEGKCEERLCIDISNRDPKDNPLGVPFILTAESCFPALVEDVTSIFEKYPIHSNVNLHQTLQSVQGNGVFIRDDNTFIFTKVLVGQRATAHFKISNASCIPCNVVLSIKALPGEPHSLIHNIFKLDPVEMKIPGLSHAFATVTFTPEEKEDYHCTFTASVVIPKGSSVNTKPQHLTFTISGEGHVPQVTVECPGLRSKRGNPVLRFRRLLLGDSQTLPLVLRNDGVIPTEFTVHIVDDKGVFFMKGTQSALRAFHIGDMEEESTGKAKKHPKKPYMLLEHGQSAEFDVFFKPTLAQRVEGKIRVPLSGNNEINIELVGEGYDDDFTFDNVPGLAEDSEKSNAEGSLEDDIIEAIRANHIEFGDCAVRELCEKTFTVTNRSKEVMRFEWLADVLFRFSPKVGHLQPGCAKDIRVTLKSKVPVTIKRHSVKCKVDKIKYQLPPEEVYNWDDGMYTEKWEDTTERLPGARWPIKEKVAKAVPEPPHTVLEKSSREVELFLSAQVDYAKFKLDTIEVQMKQTEPFQTDISTFQMSNTGKVALKYSWEVDLEEERPSKSSGKPFSVTLMRYFLSSDTVDHWFKHRASRVHWASPLESTRPQSSRPHSTQPTPSRRRSSQMTCLSKYVSSSMELYPDDFNDPPLFSIEPDCGTIPAGQNQIFQVKFCPTRVGEFKAEMLCSIPNLKPSQKSPSVFVMGKGYLRKAGLKHSTSLQKGETQSSKPKKVQRSAKPE</sequence>
<feature type="region of interest" description="Disordered" evidence="6">
    <location>
        <begin position="2387"/>
        <end position="2431"/>
    </location>
</feature>
<name>A0A7R5KQA0_9PASS</name>
<dbReference type="GO" id="GO:0003341">
    <property type="term" value="P:cilium movement"/>
    <property type="evidence" value="ECO:0007669"/>
    <property type="project" value="TreeGrafter"/>
</dbReference>
<evidence type="ECO:0000259" key="7">
    <source>
        <dbReference type="Pfam" id="PF17213"/>
    </source>
</evidence>
<evidence type="ECO:0000256" key="6">
    <source>
        <dbReference type="SAM" id="MobiDB-lite"/>
    </source>
</evidence>
<dbReference type="GO" id="GO:1904158">
    <property type="term" value="P:axonemal central apparatus assembly"/>
    <property type="evidence" value="ECO:0007669"/>
    <property type="project" value="TreeGrafter"/>
</dbReference>
<feature type="compositionally biased region" description="Polar residues" evidence="6">
    <location>
        <begin position="3804"/>
        <end position="3816"/>
    </location>
</feature>
<keyword evidence="3" id="KW-0963">Cytoplasm</keyword>
<dbReference type="Gene3D" id="3.40.50.300">
    <property type="entry name" value="P-loop containing nucleotide triphosphate hydrolases"/>
    <property type="match status" value="1"/>
</dbReference>
<feature type="region of interest" description="Disordered" evidence="6">
    <location>
        <begin position="2507"/>
        <end position="2571"/>
    </location>
</feature>
<gene>
    <name evidence="10" type="primary">LOC114000433</name>
</gene>
<dbReference type="InterPro" id="IPR013783">
    <property type="entry name" value="Ig-like_fold"/>
</dbReference>
<feature type="compositionally biased region" description="Basic residues" evidence="6">
    <location>
        <begin position="3817"/>
        <end position="3828"/>
    </location>
</feature>
<feature type="domain" description="Hydin adenylate kinase-like" evidence="7">
    <location>
        <begin position="1956"/>
        <end position="2033"/>
    </location>
</feature>
<protein>
    <submittedName>
        <fullName evidence="10">LOW QUALITY PROTEIN: hydrocephalus-inducing protein-like</fullName>
    </submittedName>
</protein>
<evidence type="ECO:0000256" key="3">
    <source>
        <dbReference type="ARBA" id="ARBA00022490"/>
    </source>
</evidence>
<feature type="compositionally biased region" description="Basic and acidic residues" evidence="6">
    <location>
        <begin position="2323"/>
        <end position="2333"/>
    </location>
</feature>
<feature type="region of interest" description="Disordered" evidence="6">
    <location>
        <begin position="3689"/>
        <end position="3716"/>
    </location>
</feature>
<feature type="compositionally biased region" description="Basic and acidic residues" evidence="6">
    <location>
        <begin position="2298"/>
        <end position="2313"/>
    </location>
</feature>
<evidence type="ECO:0000256" key="1">
    <source>
        <dbReference type="ARBA" id="ARBA00004138"/>
    </source>
</evidence>
<feature type="non-terminal residue" evidence="10">
    <location>
        <position position="1"/>
    </location>
</feature>
<dbReference type="SUPFAM" id="SSF52540">
    <property type="entry name" value="P-loop containing nucleoside triphosphate hydrolases"/>
    <property type="match status" value="1"/>
</dbReference>
<evidence type="ECO:0000256" key="5">
    <source>
        <dbReference type="ARBA" id="ARBA00023273"/>
    </source>
</evidence>
<feature type="compositionally biased region" description="Polar residues" evidence="6">
    <location>
        <begin position="1166"/>
        <end position="1189"/>
    </location>
</feature>
<feature type="domain" description="Hydin adenylate kinase-like" evidence="7">
    <location>
        <begin position="2045"/>
        <end position="2126"/>
    </location>
</feature>
<feature type="compositionally biased region" description="Low complexity" evidence="6">
    <location>
        <begin position="3695"/>
        <end position="3708"/>
    </location>
</feature>
<reference evidence="10" key="1">
    <citation type="submission" date="2025-08" db="UniProtKB">
        <authorList>
            <consortium name="RefSeq"/>
        </authorList>
    </citation>
    <scope>IDENTIFICATION</scope>
    <source>
        <tissue evidence="10">Muscle</tissue>
    </source>
</reference>
<dbReference type="InParanoid" id="A0A7R5KQA0"/>
<dbReference type="GO" id="GO:0005930">
    <property type="term" value="C:axoneme"/>
    <property type="evidence" value="ECO:0007669"/>
    <property type="project" value="TreeGrafter"/>
</dbReference>
<comment type="subcellular location">
    <subcellularLocation>
        <location evidence="1">Cell projection</location>
        <location evidence="1">Cilium</location>
    </subcellularLocation>
    <subcellularLocation>
        <location evidence="2">Cytoplasm</location>
    </subcellularLocation>
</comment>
<feature type="compositionally biased region" description="Acidic residues" evidence="6">
    <location>
        <begin position="1193"/>
        <end position="1205"/>
    </location>
</feature>
<dbReference type="Pfam" id="PF17213">
    <property type="entry name" value="Hydin_ADK"/>
    <property type="match status" value="2"/>
</dbReference>
<keyword evidence="4" id="KW-0969">Cilium</keyword>
<feature type="compositionally biased region" description="Basic and acidic residues" evidence="6">
    <location>
        <begin position="2517"/>
        <end position="2538"/>
    </location>
</feature>
<feature type="region of interest" description="Disordered" evidence="6">
    <location>
        <begin position="1151"/>
        <end position="1303"/>
    </location>
</feature>
<evidence type="ECO:0000256" key="2">
    <source>
        <dbReference type="ARBA" id="ARBA00004496"/>
    </source>
</evidence>
<dbReference type="Gene3D" id="2.60.40.10">
    <property type="entry name" value="Immunoglobulins"/>
    <property type="match status" value="17"/>
</dbReference>
<feature type="compositionally biased region" description="Basic and acidic residues" evidence="6">
    <location>
        <begin position="2400"/>
        <end position="2418"/>
    </location>
</feature>
<dbReference type="PANTHER" id="PTHR23053">
    <property type="entry name" value="DLEC1 DELETED IN LUNG AND ESOPHAGEAL CANCER 1"/>
    <property type="match status" value="1"/>
</dbReference>
<evidence type="ECO:0000313" key="10">
    <source>
        <dbReference type="RefSeq" id="XP_039242730.1"/>
    </source>
</evidence>